<dbReference type="InterPro" id="IPR026320">
    <property type="entry name" value="PRR14"/>
</dbReference>
<keyword evidence="1" id="KW-0597">Phosphoprotein</keyword>
<name>A0AB32TKG7_DANRE</name>
<feature type="compositionally biased region" description="Polar residues" evidence="2">
    <location>
        <begin position="452"/>
        <end position="466"/>
    </location>
</feature>
<dbReference type="Pfam" id="PF15386">
    <property type="entry name" value="Tantalus"/>
    <property type="match status" value="1"/>
</dbReference>
<feature type="region of interest" description="Disordered" evidence="2">
    <location>
        <begin position="1"/>
        <end position="83"/>
    </location>
</feature>
<accession>A0AB32TKG7</accession>
<feature type="domain" description="Tantalus-like" evidence="3">
    <location>
        <begin position="858"/>
        <end position="915"/>
    </location>
</feature>
<feature type="compositionally biased region" description="Low complexity" evidence="2">
    <location>
        <begin position="209"/>
        <end position="219"/>
    </location>
</feature>
<feature type="region of interest" description="Disordered" evidence="2">
    <location>
        <begin position="929"/>
        <end position="955"/>
    </location>
</feature>
<proteinExistence type="predicted"/>
<feature type="compositionally biased region" description="Basic and acidic residues" evidence="2">
    <location>
        <begin position="41"/>
        <end position="52"/>
    </location>
</feature>
<dbReference type="AlphaFoldDB" id="A0AB32TKG7"/>
<feature type="compositionally biased region" description="Acidic residues" evidence="2">
    <location>
        <begin position="309"/>
        <end position="321"/>
    </location>
</feature>
<dbReference type="Proteomes" id="UP000000437">
    <property type="component" value="Chromosome 5"/>
</dbReference>
<evidence type="ECO:0000313" key="6">
    <source>
        <dbReference type="RefSeq" id="XP_068077633.1"/>
    </source>
</evidence>
<dbReference type="PANTHER" id="PTHR14522">
    <property type="entry name" value="EMO2-RELATED"/>
    <property type="match status" value="1"/>
</dbReference>
<feature type="region of interest" description="Disordered" evidence="2">
    <location>
        <begin position="440"/>
        <end position="476"/>
    </location>
</feature>
<dbReference type="PANTHER" id="PTHR14522:SF2">
    <property type="entry name" value="PROLINE-RICH PROTEIN 14"/>
    <property type="match status" value="1"/>
</dbReference>
<sequence length="981" mass="108471">MLSNPSAEQKGTEQAPASAAGPCHPAPHSPLYQEQLAIGCKETHREEFESGDKPQSSDFGKEGKLRDPRWTSPLSPSAGPSGEQLGVLERFLVSHHNDMKRLLTDTFGPLAQRLEAMEKRMDQLCSQSSAHTRSLAQLHSKVGQLGRDISFGCPNTPSVSSACSFGSNGEVAKDNKDILSNVCLSRPQSLYRSLSCEPKKDPICSWTMSTPSRSSQSPTRKPEDLSCEGQKFNASGSLSCEILKTSPLRQTDNSLQGKYSPVSDFEDLEMEVDAEKDRVALLVDTVISSSDDNDSQGPSCKQEVLSSDAENEESSPVEEDTLINQRLHVQKPLKLPYVKILKLSPPKSNSDPLYFLSKPKNSATSGKTVTLGNSTKVKDEHIQQQSLSEISFSFPIKPLVAQSNHDEPKLSSDPFQNHSKKEGEIWDKFKINGSFHSTTTSLSTSDFDHVPMSQQGRNELTGTNAGASEEGTKLDRKAQRIDCQFSSTKDRPLKSPSQESDMSVQPYCELTLSNHLVKDVGERKSFGSLLTFQACTSSHLSAPRNGSSKSVLDRSTNKLLTQLSDTALRLVGSCTSNDLNRWTGYSRAGSKLKHFGGKKQHLSGFPTLKAGETLSFIEQGAEIFNHRQPILDDFILPLSPQLTGMLACPSNDLPVNLDKGSACCPSLSQLFRPTTPPLSALSKWSFSGAGVSTVLALSSPTSFRKWFRHRRLNFPLTQLSHSGIHMVVSQILGRCRCHPFRPLVDFTAPPGIDNDHQKAVCLLSKIHLTPERILDHPSRHSISPKSARLDVSSTESVPTFAIVSANVKYPGLHNRGVSREMNQVELYEANAEAQGGQRSKRVSQIRIRKTVPKPDNNLTPMGLPKPKRLKKKEFSLEEIYTNKNYKSPIPNRSLETIFEEPKEKNGSLVCIGHQKRKRVLDFPDFTQPRKRKAKTNLGPLRVKGPRGRPRRGRQDDADLDIMLIERLTELEDYFTSQGLEV</sequence>
<feature type="region of interest" description="Disordered" evidence="2">
    <location>
        <begin position="207"/>
        <end position="228"/>
    </location>
</feature>
<feature type="compositionally biased region" description="Basic and acidic residues" evidence="2">
    <location>
        <begin position="59"/>
        <end position="69"/>
    </location>
</feature>
<feature type="region of interest" description="Disordered" evidence="2">
    <location>
        <begin position="288"/>
        <end position="322"/>
    </location>
</feature>
<dbReference type="InterPro" id="IPR028149">
    <property type="entry name" value="Tantalus-like"/>
</dbReference>
<organism evidence="4 5">
    <name type="scientific">Danio rerio</name>
    <name type="common">Zebrafish</name>
    <name type="synonym">Brachydanio rerio</name>
    <dbReference type="NCBI Taxonomy" id="7955"/>
    <lineage>
        <taxon>Eukaryota</taxon>
        <taxon>Metazoa</taxon>
        <taxon>Chordata</taxon>
        <taxon>Craniata</taxon>
        <taxon>Vertebrata</taxon>
        <taxon>Euteleostomi</taxon>
        <taxon>Actinopterygii</taxon>
        <taxon>Neopterygii</taxon>
        <taxon>Teleostei</taxon>
        <taxon>Ostariophysi</taxon>
        <taxon>Cypriniformes</taxon>
        <taxon>Danionidae</taxon>
        <taxon>Danioninae</taxon>
        <taxon>Danio</taxon>
    </lineage>
</organism>
<evidence type="ECO:0000313" key="4">
    <source>
        <dbReference type="Proteomes" id="UP000000437"/>
    </source>
</evidence>
<protein>
    <submittedName>
        <fullName evidence="5 6">Uncharacterized protein wu:fi75a02 isoform X2</fullName>
    </submittedName>
</protein>
<evidence type="ECO:0000256" key="2">
    <source>
        <dbReference type="SAM" id="MobiDB-lite"/>
    </source>
</evidence>
<dbReference type="ZFIN" id="ZDB-GENE-030131-6395">
    <property type="gene designation" value="wu:fi75a02"/>
</dbReference>
<evidence type="ECO:0000256" key="1">
    <source>
        <dbReference type="ARBA" id="ARBA00022553"/>
    </source>
</evidence>
<keyword evidence="4" id="KW-1185">Reference proteome</keyword>
<dbReference type="RefSeq" id="XP_068075301.1">
    <property type="nucleotide sequence ID" value="XM_068219200.1"/>
</dbReference>
<feature type="compositionally biased region" description="Polar residues" evidence="2">
    <location>
        <begin position="288"/>
        <end position="299"/>
    </location>
</feature>
<reference evidence="5 6" key="2">
    <citation type="submission" date="2025-04" db="UniProtKB">
        <authorList>
            <consortium name="RefSeq"/>
        </authorList>
    </citation>
    <scope>IDENTIFICATION</scope>
    <source>
        <strain evidence="5 6">Tuebingen</strain>
    </source>
</reference>
<reference evidence="4" key="1">
    <citation type="journal article" date="2013" name="Nature">
        <title>The zebrafish reference genome sequence and its relationship to the human genome.</title>
        <authorList>
            <consortium name="Genome Reference Consortium Zebrafish"/>
            <person name="Howe K."/>
            <person name="Clark M.D."/>
            <person name="Torroja C.F."/>
            <person name="Torrance J."/>
            <person name="Berthelot C."/>
            <person name="Muffato M."/>
            <person name="Collins J.E."/>
            <person name="Humphray S."/>
            <person name="McLaren K."/>
            <person name="Matthews L."/>
            <person name="McLaren S."/>
            <person name="Sealy I."/>
            <person name="Caccamo M."/>
            <person name="Churcher C."/>
            <person name="Scott C."/>
            <person name="Barrett J.C."/>
            <person name="Koch R."/>
            <person name="Rauch G.J."/>
            <person name="White S."/>
            <person name="Chow W."/>
            <person name="Kilian B."/>
            <person name="Quintais L.T."/>
            <person name="Guerra-Assuncao J.A."/>
            <person name="Zhou Y."/>
            <person name="Gu Y."/>
            <person name="Yen J."/>
            <person name="Vogel J.H."/>
            <person name="Eyre T."/>
            <person name="Redmond S."/>
            <person name="Banerjee R."/>
            <person name="Chi J."/>
            <person name="Fu B."/>
            <person name="Langley E."/>
            <person name="Maguire S.F."/>
            <person name="Laird G.K."/>
            <person name="Lloyd D."/>
            <person name="Kenyon E."/>
            <person name="Donaldson S."/>
            <person name="Sehra H."/>
            <person name="Almeida-King J."/>
            <person name="Loveland J."/>
            <person name="Trevanion S."/>
            <person name="Jones M."/>
            <person name="Quail M."/>
            <person name="Willey D."/>
            <person name="Hunt A."/>
            <person name="Burton J."/>
            <person name="Sims S."/>
            <person name="McLay K."/>
            <person name="Plumb B."/>
            <person name="Davis J."/>
            <person name="Clee C."/>
            <person name="Oliver K."/>
            <person name="Clark R."/>
            <person name="Riddle C."/>
            <person name="Elliot D."/>
            <person name="Eliott D."/>
            <person name="Threadgold G."/>
            <person name="Harden G."/>
            <person name="Ware D."/>
            <person name="Begum S."/>
            <person name="Mortimore B."/>
            <person name="Mortimer B."/>
            <person name="Kerry G."/>
            <person name="Heath P."/>
            <person name="Phillimore B."/>
            <person name="Tracey A."/>
            <person name="Corby N."/>
            <person name="Dunn M."/>
            <person name="Johnson C."/>
            <person name="Wood J."/>
            <person name="Clark S."/>
            <person name="Pelan S."/>
            <person name="Griffiths G."/>
            <person name="Smith M."/>
            <person name="Glithero R."/>
            <person name="Howden P."/>
            <person name="Barker N."/>
            <person name="Lloyd C."/>
            <person name="Stevens C."/>
            <person name="Harley J."/>
            <person name="Holt K."/>
            <person name="Panagiotidis G."/>
            <person name="Lovell J."/>
            <person name="Beasley H."/>
            <person name="Henderson C."/>
            <person name="Gordon D."/>
            <person name="Auger K."/>
            <person name="Wright D."/>
            <person name="Collins J."/>
            <person name="Raisen C."/>
            <person name="Dyer L."/>
            <person name="Leung K."/>
            <person name="Robertson L."/>
            <person name="Ambridge K."/>
            <person name="Leongamornlert D."/>
            <person name="McGuire S."/>
            <person name="Gilderthorp R."/>
            <person name="Griffiths C."/>
            <person name="Manthravadi D."/>
            <person name="Nichol S."/>
            <person name="Barker G."/>
            <person name="Whitehead S."/>
            <person name="Kay M."/>
            <person name="Brown J."/>
            <person name="Murnane C."/>
            <person name="Gray E."/>
            <person name="Humphries M."/>
            <person name="Sycamore N."/>
            <person name="Barker D."/>
            <person name="Saunders D."/>
            <person name="Wallis J."/>
            <person name="Babbage A."/>
            <person name="Hammond S."/>
            <person name="Mashreghi-Mohammadi M."/>
            <person name="Barr L."/>
            <person name="Martin S."/>
            <person name="Wray P."/>
            <person name="Ellington A."/>
            <person name="Matthews N."/>
            <person name="Ellwood M."/>
            <person name="Woodmansey R."/>
            <person name="Clark G."/>
            <person name="Cooper J."/>
            <person name="Cooper J."/>
            <person name="Tromans A."/>
            <person name="Grafham D."/>
            <person name="Skuce C."/>
            <person name="Pandian R."/>
            <person name="Andrews R."/>
            <person name="Harrison E."/>
            <person name="Kimberley A."/>
            <person name="Garnett J."/>
            <person name="Fosker N."/>
            <person name="Hall R."/>
            <person name="Garner P."/>
            <person name="Kelly D."/>
            <person name="Bird C."/>
            <person name="Palmer S."/>
            <person name="Gehring I."/>
            <person name="Berger A."/>
            <person name="Dooley C.M."/>
            <person name="Ersan-Urun Z."/>
            <person name="Eser C."/>
            <person name="Geiger H."/>
            <person name="Geisler M."/>
            <person name="Karotki L."/>
            <person name="Kirn A."/>
            <person name="Konantz J."/>
            <person name="Konantz M."/>
            <person name="Oberlander M."/>
            <person name="Rudolph-Geiger S."/>
            <person name="Teucke M."/>
            <person name="Lanz C."/>
            <person name="Raddatz G."/>
            <person name="Osoegawa K."/>
            <person name="Zhu B."/>
            <person name="Rapp A."/>
            <person name="Widaa S."/>
            <person name="Langford C."/>
            <person name="Yang F."/>
            <person name="Schuster S.C."/>
            <person name="Carter N.P."/>
            <person name="Harrow J."/>
            <person name="Ning Z."/>
            <person name="Herrero J."/>
            <person name="Searle S.M."/>
            <person name="Enright A."/>
            <person name="Geisler R."/>
            <person name="Plasterk R.H."/>
            <person name="Lee C."/>
            <person name="Westerfield M."/>
            <person name="de Jong P.J."/>
            <person name="Zon L.I."/>
            <person name="Postlethwait J.H."/>
            <person name="Nusslein-Volhard C."/>
            <person name="Hubbard T.J."/>
            <person name="Roest Crollius H."/>
            <person name="Rogers J."/>
            <person name="Stemple D.L."/>
        </authorList>
    </citation>
    <scope>NUCLEOTIDE SEQUENCE [LARGE SCALE GENOMIC DNA]</scope>
    <source>
        <strain evidence="4">Tuebingen</strain>
    </source>
</reference>
<evidence type="ECO:0000259" key="3">
    <source>
        <dbReference type="Pfam" id="PF15386"/>
    </source>
</evidence>
<dbReference type="AGR" id="ZFIN:ZDB-GENE-030131-6395"/>
<evidence type="ECO:0000313" key="7">
    <source>
        <dbReference type="ZFIN" id="ZDB-GENE-030131-6395"/>
    </source>
</evidence>
<evidence type="ECO:0000313" key="5">
    <source>
        <dbReference type="RefSeq" id="XP_068075301.1"/>
    </source>
</evidence>
<gene>
    <name evidence="5 6 7" type="ORF">wu:fi75a02</name>
</gene>
<dbReference type="GeneID" id="569699"/>
<dbReference type="RefSeq" id="XP_068077633.1">
    <property type="nucleotide sequence ID" value="XM_068221532.1"/>
</dbReference>